<name>A0A6G9YMX1_9NOCA</name>
<dbReference type="Proteomes" id="UP000503540">
    <property type="component" value="Chromosome"/>
</dbReference>
<dbReference type="Pfam" id="PF12849">
    <property type="entry name" value="PBP_like_2"/>
    <property type="match status" value="1"/>
</dbReference>
<evidence type="ECO:0000313" key="4">
    <source>
        <dbReference type="EMBL" id="QIS14639.1"/>
    </source>
</evidence>
<evidence type="ECO:0000313" key="5">
    <source>
        <dbReference type="Proteomes" id="UP000503540"/>
    </source>
</evidence>
<dbReference type="PANTHER" id="PTHR30570">
    <property type="entry name" value="PERIPLASMIC PHOSPHATE BINDING COMPONENT OF PHOSPHATE ABC TRANSPORTER"/>
    <property type="match status" value="1"/>
</dbReference>
<protein>
    <submittedName>
        <fullName evidence="4">Phosphate-binding protein</fullName>
    </submittedName>
</protein>
<dbReference type="InterPro" id="IPR024370">
    <property type="entry name" value="PBP_domain"/>
</dbReference>
<dbReference type="KEGG" id="nah:F5544_34020"/>
<feature type="transmembrane region" description="Helical" evidence="2">
    <location>
        <begin position="6"/>
        <end position="30"/>
    </location>
</feature>
<keyword evidence="1" id="KW-0732">Signal</keyword>
<accession>A0A6G9YMX1</accession>
<gene>
    <name evidence="4" type="ORF">F5544_34020</name>
</gene>
<dbReference type="EMBL" id="CP046172">
    <property type="protein sequence ID" value="QIS14639.1"/>
    <property type="molecule type" value="Genomic_DNA"/>
</dbReference>
<dbReference type="InterPro" id="IPR050811">
    <property type="entry name" value="Phosphate_ABC_transporter"/>
</dbReference>
<reference evidence="4 5" key="1">
    <citation type="journal article" date="2019" name="ACS Chem. Biol.">
        <title>Identification and Mobilization of a Cryptic Antibiotic Biosynthesis Gene Locus from a Human-Pathogenic Nocardia Isolate.</title>
        <authorList>
            <person name="Herisse M."/>
            <person name="Ishida K."/>
            <person name="Porter J.L."/>
            <person name="Howden B."/>
            <person name="Hertweck C."/>
            <person name="Stinear T.P."/>
            <person name="Pidot S.J."/>
        </authorList>
    </citation>
    <scope>NUCLEOTIDE SEQUENCE [LARGE SCALE GENOMIC DNA]</scope>
    <source>
        <strain evidence="4 5">AUSMDU00012717</strain>
    </source>
</reference>
<keyword evidence="2" id="KW-0812">Transmembrane</keyword>
<dbReference type="AlphaFoldDB" id="A0A6G9YMX1"/>
<dbReference type="Gene3D" id="3.40.190.10">
    <property type="entry name" value="Periplasmic binding protein-like II"/>
    <property type="match status" value="2"/>
</dbReference>
<sequence length="511" mass="54364">MSGFPIDLIVALIGIAVPIVAFVWEFVLVGRRRLGYRVQMDTPVTGEIDSVFPGVLPQLRPDENGRSPELKDLSVVLFRIENSGITTIDPADYAVPDDVRVGLHLHFPQRRVIGMAVTELSDPGLGEFLDGTSGIAVREDPVGQFGIIDLPKVQLNRGDHYKILAILQRSSGVGEYPDPQLRGRLRGGRVAESHSRTGASKFMVGLTAFLAVVIAVQFAVGALDSPSAPEPLDCATGKLTLVGSTAFEPVVRQAADSYRKRCAGAEFDFAMVGSGAGLDRLDEQGKGNPGLLAITDGPKGVGYPTLLSRPLASALYGVIVHKDVGVRELTVAQIRDLYAGRIANWNQVGGADLPVRLVNRMHGSGTRDTFEHRMLDEPQPLYPAATCREIRYTAPPSPAHCEVASTKDMLAAVAETPGAIGYSEFADAAKASGITTVAIDGHAASKEAVLDRTYPFWGVEFAYSNGDLPADSLAAGFLRYLTDQGGKDVLRGAGALPCADLPNPALCQPVS</sequence>
<proteinExistence type="predicted"/>
<keyword evidence="5" id="KW-1185">Reference proteome</keyword>
<dbReference type="RefSeq" id="WP_167477013.1">
    <property type="nucleotide sequence ID" value="NZ_CP046172.1"/>
</dbReference>
<organism evidence="4 5">
    <name type="scientific">Nocardia arthritidis</name>
    <dbReference type="NCBI Taxonomy" id="228602"/>
    <lineage>
        <taxon>Bacteria</taxon>
        <taxon>Bacillati</taxon>
        <taxon>Actinomycetota</taxon>
        <taxon>Actinomycetes</taxon>
        <taxon>Mycobacteriales</taxon>
        <taxon>Nocardiaceae</taxon>
        <taxon>Nocardia</taxon>
    </lineage>
</organism>
<evidence type="ECO:0000256" key="1">
    <source>
        <dbReference type="ARBA" id="ARBA00022729"/>
    </source>
</evidence>
<dbReference type="SUPFAM" id="SSF53850">
    <property type="entry name" value="Periplasmic binding protein-like II"/>
    <property type="match status" value="1"/>
</dbReference>
<keyword evidence="2" id="KW-1133">Transmembrane helix</keyword>
<keyword evidence="2" id="KW-0472">Membrane</keyword>
<evidence type="ECO:0000259" key="3">
    <source>
        <dbReference type="Pfam" id="PF12849"/>
    </source>
</evidence>
<dbReference type="PANTHER" id="PTHR30570:SF1">
    <property type="entry name" value="PHOSPHATE-BINDING PROTEIN PSTS"/>
    <property type="match status" value="1"/>
</dbReference>
<evidence type="ECO:0000256" key="2">
    <source>
        <dbReference type="SAM" id="Phobius"/>
    </source>
</evidence>
<feature type="transmembrane region" description="Helical" evidence="2">
    <location>
        <begin position="202"/>
        <end position="223"/>
    </location>
</feature>
<feature type="domain" description="PBP" evidence="3">
    <location>
        <begin position="232"/>
        <end position="483"/>
    </location>
</feature>